<dbReference type="InterPro" id="IPR036465">
    <property type="entry name" value="vWFA_dom_sf"/>
</dbReference>
<keyword evidence="3" id="KW-1185">Reference proteome</keyword>
<dbReference type="Gene3D" id="3.40.50.410">
    <property type="entry name" value="von Willebrand factor, type A domain"/>
    <property type="match status" value="1"/>
</dbReference>
<dbReference type="Pfam" id="PF00092">
    <property type="entry name" value="VWA"/>
    <property type="match status" value="1"/>
</dbReference>
<dbReference type="Proteomes" id="UP000603234">
    <property type="component" value="Unassembled WGS sequence"/>
</dbReference>
<sequence>MNIKICVNLKSIHENIIIYLMEDKTMENANEFDGFVMPEARMLPVILLLDVSGSMSYDAKMDELNSSVREMLDSFRKEQIVQADICVSIITFGSEVNVHTELTPARDINYTDMVAGGMTYMGRALDVAYDMIEDKTKIPKNAYRPVVVLVSDGAPNDDHWENKLNKFTSTGRSSKCDRWSLAIGADADTGMLKKFLDHPEKEVCYVEDAADIHKFFRFISSCTVQRSQSKNPNQVAQDLFTADILNINFDGLR</sequence>
<dbReference type="PROSITE" id="PS50234">
    <property type="entry name" value="VWFA"/>
    <property type="match status" value="1"/>
</dbReference>
<gene>
    <name evidence="2" type="ORF">GH808_03780</name>
</gene>
<accession>A0ABR6WSE6</accession>
<evidence type="ECO:0000313" key="3">
    <source>
        <dbReference type="Proteomes" id="UP000603234"/>
    </source>
</evidence>
<name>A0ABR6WSE6_9FIRM</name>
<feature type="domain" description="VWFA" evidence="1">
    <location>
        <begin position="44"/>
        <end position="219"/>
    </location>
</feature>
<comment type="caution">
    <text evidence="2">The sequence shown here is derived from an EMBL/GenBank/DDBJ whole genome shotgun (WGS) entry which is preliminary data.</text>
</comment>
<dbReference type="SMART" id="SM00327">
    <property type="entry name" value="VWA"/>
    <property type="match status" value="1"/>
</dbReference>
<evidence type="ECO:0000313" key="2">
    <source>
        <dbReference type="EMBL" id="MBC3803556.1"/>
    </source>
</evidence>
<proteinExistence type="predicted"/>
<dbReference type="EMBL" id="WJBC01000004">
    <property type="protein sequence ID" value="MBC3803556.1"/>
    <property type="molecule type" value="Genomic_DNA"/>
</dbReference>
<organism evidence="2 3">
    <name type="scientific">Acetobacterium fimetarium</name>
    <dbReference type="NCBI Taxonomy" id="52691"/>
    <lineage>
        <taxon>Bacteria</taxon>
        <taxon>Bacillati</taxon>
        <taxon>Bacillota</taxon>
        <taxon>Clostridia</taxon>
        <taxon>Eubacteriales</taxon>
        <taxon>Eubacteriaceae</taxon>
        <taxon>Acetobacterium</taxon>
    </lineage>
</organism>
<dbReference type="InterPro" id="IPR002035">
    <property type="entry name" value="VWF_A"/>
</dbReference>
<protein>
    <submittedName>
        <fullName evidence="2">VWA domain-containing protein</fullName>
    </submittedName>
</protein>
<reference evidence="2 3" key="1">
    <citation type="journal article" date="2020" name="mSystems">
        <title>Defining Genomic and Predicted Metabolic Features of the Acetobacterium Genus.</title>
        <authorList>
            <person name="Ross D.E."/>
            <person name="Marshall C.W."/>
            <person name="Gulliver D."/>
            <person name="May H.D."/>
            <person name="Norman R.S."/>
        </authorList>
    </citation>
    <scope>NUCLEOTIDE SEQUENCE [LARGE SCALE GENOMIC DNA]</scope>
    <source>
        <strain evidence="2 3">DSM 8238</strain>
    </source>
</reference>
<evidence type="ECO:0000259" key="1">
    <source>
        <dbReference type="PROSITE" id="PS50234"/>
    </source>
</evidence>
<dbReference type="SUPFAM" id="SSF53300">
    <property type="entry name" value="vWA-like"/>
    <property type="match status" value="1"/>
</dbReference>